<dbReference type="GO" id="GO:0016829">
    <property type="term" value="F:lyase activity"/>
    <property type="evidence" value="ECO:0007669"/>
    <property type="project" value="UniProtKB-KW"/>
</dbReference>
<dbReference type="SUPFAM" id="SSF51419">
    <property type="entry name" value="PLP-binding barrel"/>
    <property type="match status" value="2"/>
</dbReference>
<dbReference type="AlphaFoldDB" id="A0ABC8S8Y9"/>
<keyword evidence="2" id="KW-0663">Pyridoxal phosphate</keyword>
<dbReference type="InterPro" id="IPR029066">
    <property type="entry name" value="PLP-binding_barrel"/>
</dbReference>
<dbReference type="InterPro" id="IPR022653">
    <property type="entry name" value="De-COase2_pyr-phos_BS"/>
</dbReference>
<dbReference type="InterPro" id="IPR022644">
    <property type="entry name" value="De-COase2_N"/>
</dbReference>
<dbReference type="InterPro" id="IPR022657">
    <property type="entry name" value="De-COase2_CS"/>
</dbReference>
<gene>
    <name evidence="5" type="ORF">ILEXP_LOCUS21980</name>
</gene>
<feature type="domain" description="Orn/DAP/Arg decarboxylase 2 N-terminal" evidence="4">
    <location>
        <begin position="111"/>
        <end position="232"/>
    </location>
</feature>
<feature type="domain" description="Orn/DAP/Arg decarboxylase 2 N-terminal" evidence="4">
    <location>
        <begin position="304"/>
        <end position="393"/>
    </location>
</feature>
<dbReference type="Gene3D" id="2.40.37.10">
    <property type="entry name" value="Lyase, Ornithine Decarboxylase, Chain A, domain 1"/>
    <property type="match status" value="1"/>
</dbReference>
<evidence type="ECO:0000256" key="2">
    <source>
        <dbReference type="ARBA" id="ARBA00022898"/>
    </source>
</evidence>
<comment type="caution">
    <text evidence="5">The sequence shown here is derived from an EMBL/GenBank/DDBJ whole genome shotgun (WGS) entry which is preliminary data.</text>
</comment>
<evidence type="ECO:0000256" key="1">
    <source>
        <dbReference type="ARBA" id="ARBA00001933"/>
    </source>
</evidence>
<proteinExistence type="predicted"/>
<dbReference type="Pfam" id="PF02784">
    <property type="entry name" value="Orn_Arg_deC_N"/>
    <property type="match status" value="2"/>
</dbReference>
<dbReference type="PROSITE" id="PS00878">
    <property type="entry name" value="ODR_DC_2_1"/>
    <property type="match status" value="1"/>
</dbReference>
<dbReference type="PANTHER" id="PTHR43727">
    <property type="entry name" value="DIAMINOPIMELATE DECARBOXYLASE"/>
    <property type="match status" value="1"/>
</dbReference>
<dbReference type="Proteomes" id="UP001642360">
    <property type="component" value="Unassembled WGS sequence"/>
</dbReference>
<dbReference type="InterPro" id="IPR009006">
    <property type="entry name" value="Ala_racemase/Decarboxylase_C"/>
</dbReference>
<organism evidence="5 6">
    <name type="scientific">Ilex paraguariensis</name>
    <name type="common">yerba mate</name>
    <dbReference type="NCBI Taxonomy" id="185542"/>
    <lineage>
        <taxon>Eukaryota</taxon>
        <taxon>Viridiplantae</taxon>
        <taxon>Streptophyta</taxon>
        <taxon>Embryophyta</taxon>
        <taxon>Tracheophyta</taxon>
        <taxon>Spermatophyta</taxon>
        <taxon>Magnoliopsida</taxon>
        <taxon>eudicotyledons</taxon>
        <taxon>Gunneridae</taxon>
        <taxon>Pentapetalae</taxon>
        <taxon>asterids</taxon>
        <taxon>campanulids</taxon>
        <taxon>Aquifoliales</taxon>
        <taxon>Aquifoliaceae</taxon>
        <taxon>Ilex</taxon>
    </lineage>
</organism>
<dbReference type="PANTHER" id="PTHR43727:SF2">
    <property type="entry name" value="GROUP IV DECARBOXYLASE"/>
    <property type="match status" value="1"/>
</dbReference>
<protein>
    <recommendedName>
        <fullName evidence="4">Orn/DAP/Arg decarboxylase 2 N-terminal domain-containing protein</fullName>
    </recommendedName>
</protein>
<accession>A0ABC8S8Y9</accession>
<comment type="cofactor">
    <cofactor evidence="1">
        <name>pyridoxal 5'-phosphate</name>
        <dbReference type="ChEBI" id="CHEBI:597326"/>
    </cofactor>
</comment>
<evidence type="ECO:0000313" key="5">
    <source>
        <dbReference type="EMBL" id="CAK9153691.1"/>
    </source>
</evidence>
<dbReference type="Gene3D" id="3.20.20.10">
    <property type="entry name" value="Alanine racemase"/>
    <property type="match status" value="2"/>
</dbReference>
<evidence type="ECO:0000259" key="4">
    <source>
        <dbReference type="Pfam" id="PF02784"/>
    </source>
</evidence>
<name>A0ABC8S8Y9_9AQUA</name>
<evidence type="ECO:0000313" key="6">
    <source>
        <dbReference type="Proteomes" id="UP001642360"/>
    </source>
</evidence>
<reference evidence="5 6" key="1">
    <citation type="submission" date="2024-02" db="EMBL/GenBank/DDBJ databases">
        <authorList>
            <person name="Vignale AGUSTIN F."/>
            <person name="Sosa J E."/>
            <person name="Modenutti C."/>
        </authorList>
    </citation>
    <scope>NUCLEOTIDE SEQUENCE [LARGE SCALE GENOMIC DNA]</scope>
</reference>
<keyword evidence="3" id="KW-0456">Lyase</keyword>
<dbReference type="EMBL" id="CAUOFW020002436">
    <property type="protein sequence ID" value="CAK9153691.1"/>
    <property type="molecule type" value="Genomic_DNA"/>
</dbReference>
<sequence length="537" mass="58923">MFAFPMAASHLPSHSTPFSKSLKHPSNPFVCICSLLSQNHGMLIKPSPRTINLRAILYQNPTKTSTSDAQIQNFQHCFTKSEDGYLCCEGLKVQDVMKIVERSPFYLYSKSQITRNFEAYGEALEGLNSIIAYAIKANNNLKILEHLRKLGCGAVLVSGNELKLALCAGFNPTRCIFNGNGKTLEDLVLAAQEGVFVNIDSEFDLDNIVAAARIAGKKVNALLRINPDVDPQFSPAGDLEACHCRKPPLSQPSATPPPPAAHNITYHVVNHLGVAQPFLAQMALPHLTQLKQPMGSITHPSPLVHPYVATGNKNSKFGIRNEKLQWFLDAVKEYSNELKLVGVHCHLGSTITKVDIFKDAAVIMVNYIDQIRAQGFEIDYFNMGGGLGIDYYHNGAILPTPRDLIDTLALFCTTFVGESSLIYQGHLLTFVISGDVMSDLLKSLTEVLIWLLNSCLLMGYDIKKISCIGTLDHVKVRELVLSCNLNLIIEPGRSLIANTCCLVNRVTGVKTNGTKNFIVIKAACQNLSALVSMLLIK</sequence>
<keyword evidence="6" id="KW-1185">Reference proteome</keyword>
<dbReference type="SUPFAM" id="SSF50621">
    <property type="entry name" value="Alanine racemase C-terminal domain-like"/>
    <property type="match status" value="1"/>
</dbReference>
<dbReference type="PROSITE" id="PS00879">
    <property type="entry name" value="ODR_DC_2_2"/>
    <property type="match status" value="1"/>
</dbReference>
<evidence type="ECO:0000256" key="3">
    <source>
        <dbReference type="ARBA" id="ARBA00023239"/>
    </source>
</evidence>